<organism evidence="3 4">
    <name type="scientific">Hibiscus syriacus</name>
    <name type="common">Rose of Sharon</name>
    <dbReference type="NCBI Taxonomy" id="106335"/>
    <lineage>
        <taxon>Eukaryota</taxon>
        <taxon>Viridiplantae</taxon>
        <taxon>Streptophyta</taxon>
        <taxon>Embryophyta</taxon>
        <taxon>Tracheophyta</taxon>
        <taxon>Spermatophyta</taxon>
        <taxon>Magnoliopsida</taxon>
        <taxon>eudicotyledons</taxon>
        <taxon>Gunneridae</taxon>
        <taxon>Pentapetalae</taxon>
        <taxon>rosids</taxon>
        <taxon>malvids</taxon>
        <taxon>Malvales</taxon>
        <taxon>Malvaceae</taxon>
        <taxon>Malvoideae</taxon>
        <taxon>Hibiscus</taxon>
    </lineage>
</organism>
<evidence type="ECO:0000259" key="1">
    <source>
        <dbReference type="Pfam" id="PF04937"/>
    </source>
</evidence>
<dbReference type="Pfam" id="PF04937">
    <property type="entry name" value="DUF659"/>
    <property type="match status" value="1"/>
</dbReference>
<evidence type="ECO:0000313" key="4">
    <source>
        <dbReference type="Proteomes" id="UP000436088"/>
    </source>
</evidence>
<evidence type="ECO:0000313" key="3">
    <source>
        <dbReference type="EMBL" id="KAE8661703.1"/>
    </source>
</evidence>
<dbReference type="EMBL" id="VEPZ02001720">
    <property type="protein sequence ID" value="KAE8661703.1"/>
    <property type="molecule type" value="Genomic_DNA"/>
</dbReference>
<dbReference type="Pfam" id="PF05699">
    <property type="entry name" value="Dimer_Tnp_hAT"/>
    <property type="match status" value="1"/>
</dbReference>
<dbReference type="PANTHER" id="PTHR32166">
    <property type="entry name" value="OSJNBA0013A04.12 PROTEIN"/>
    <property type="match status" value="1"/>
</dbReference>
<keyword evidence="4" id="KW-1185">Reference proteome</keyword>
<dbReference type="SUPFAM" id="SSF53098">
    <property type="entry name" value="Ribonuclease H-like"/>
    <property type="match status" value="1"/>
</dbReference>
<evidence type="ECO:0008006" key="5">
    <source>
        <dbReference type="Google" id="ProtNLM"/>
    </source>
</evidence>
<dbReference type="Proteomes" id="UP000436088">
    <property type="component" value="Unassembled WGS sequence"/>
</dbReference>
<dbReference type="InterPro" id="IPR012337">
    <property type="entry name" value="RNaseH-like_sf"/>
</dbReference>
<name>A0A6A2WN11_HIBSY</name>
<dbReference type="InterPro" id="IPR007021">
    <property type="entry name" value="DUF659"/>
</dbReference>
<dbReference type="PANTHER" id="PTHR32166:SF81">
    <property type="entry name" value="OS06G0658400 PROTEIN"/>
    <property type="match status" value="1"/>
</dbReference>
<accession>A0A6A2WN11</accession>
<comment type="caution">
    <text evidence="3">The sequence shown here is derived from an EMBL/GenBank/DDBJ whole genome shotgun (WGS) entry which is preliminary data.</text>
</comment>
<evidence type="ECO:0000259" key="2">
    <source>
        <dbReference type="Pfam" id="PF05699"/>
    </source>
</evidence>
<dbReference type="GO" id="GO:0046983">
    <property type="term" value="F:protein dimerization activity"/>
    <property type="evidence" value="ECO:0007669"/>
    <property type="project" value="InterPro"/>
</dbReference>
<gene>
    <name evidence="3" type="ORF">F3Y22_tig00113725pilonHSYRG01915</name>
</gene>
<dbReference type="InterPro" id="IPR008906">
    <property type="entry name" value="HATC_C_dom"/>
</dbReference>
<feature type="domain" description="HAT C-terminal dimerisation" evidence="2">
    <location>
        <begin position="278"/>
        <end position="344"/>
    </location>
</feature>
<protein>
    <recommendedName>
        <fullName evidence="5">HAT C-terminal dimerisation domain-containing protein</fullName>
    </recommendedName>
</protein>
<proteinExistence type="predicted"/>
<sequence>MATSGNRHVFLKVVNCFGDVEDNFFIANLMKEVIDEVGHQNVVQIIIDNATNCKGPGEIIESMYPHIYWITDIHGDVVQIKNFIMNHNMRLVIFQRFSPLKLLSVADTHFASIIVMLKRFKLIKQGLQAMAISDEWNSYREDDMVKANFVKEKLVSDDWWDKITYIIVFTKPIYDILRVFDTDKSCLHLVYELWDSMIEKVKCEIYKKEKRHLTNFSSFYHIVYEILIARWTKSYTHLHCLVYSLYPRFYNDGWLNEDPCRVAPHRDDLMSLTKRCSSDPKSLWANFGVEIPLLQSLAFKVLGQPTSSSCCERNWSTYSFIYSLRRNKFNLSRVEDLVDIHYNLHLLSKSSSQYEDEKTKMWDVGGDAFDSLGDVGYLEFTELLLDELDLESQLISEDVNNV</sequence>
<dbReference type="AlphaFoldDB" id="A0A6A2WN11"/>
<reference evidence="3" key="1">
    <citation type="submission" date="2019-09" db="EMBL/GenBank/DDBJ databases">
        <title>Draft genome information of white flower Hibiscus syriacus.</title>
        <authorList>
            <person name="Kim Y.-M."/>
        </authorList>
    </citation>
    <scope>NUCLEOTIDE SEQUENCE [LARGE SCALE GENOMIC DNA]</scope>
    <source>
        <strain evidence="3">YM2019G1</strain>
    </source>
</reference>
<feature type="domain" description="DUF659" evidence="1">
    <location>
        <begin position="2"/>
        <end position="71"/>
    </location>
</feature>